<evidence type="ECO:0000259" key="3">
    <source>
        <dbReference type="SMART" id="SM01272"/>
    </source>
</evidence>
<feature type="region of interest" description="Disordered" evidence="2">
    <location>
        <begin position="823"/>
        <end position="859"/>
    </location>
</feature>
<comment type="similarity">
    <text evidence="1">Belongs to the ataxin-2 family.</text>
</comment>
<feature type="compositionally biased region" description="Gly residues" evidence="2">
    <location>
        <begin position="12"/>
        <end position="25"/>
    </location>
</feature>
<feature type="compositionally biased region" description="Basic and acidic residues" evidence="2">
    <location>
        <begin position="353"/>
        <end position="366"/>
    </location>
</feature>
<feature type="compositionally biased region" description="Low complexity" evidence="2">
    <location>
        <begin position="579"/>
        <end position="588"/>
    </location>
</feature>
<protein>
    <recommendedName>
        <fullName evidence="3">LsmAD domain-containing protein</fullName>
    </recommendedName>
</protein>
<feature type="compositionally biased region" description="Basic and acidic residues" evidence="2">
    <location>
        <begin position="261"/>
        <end position="311"/>
    </location>
</feature>
<keyword evidence="5" id="KW-1185">Reference proteome</keyword>
<dbReference type="Pfam" id="PF14438">
    <property type="entry name" value="SM-ATX"/>
    <property type="match status" value="1"/>
</dbReference>
<dbReference type="AlphaFoldDB" id="A0A1A9ZZI9"/>
<feature type="region of interest" description="Disordered" evidence="2">
    <location>
        <begin position="255"/>
        <end position="798"/>
    </location>
</feature>
<feature type="compositionally biased region" description="Polar residues" evidence="2">
    <location>
        <begin position="621"/>
        <end position="634"/>
    </location>
</feature>
<feature type="compositionally biased region" description="Pro residues" evidence="2">
    <location>
        <begin position="779"/>
        <end position="793"/>
    </location>
</feature>
<evidence type="ECO:0000313" key="5">
    <source>
        <dbReference type="Proteomes" id="UP000092445"/>
    </source>
</evidence>
<organism evidence="4 5">
    <name type="scientific">Glossina pallidipes</name>
    <name type="common">Tsetse fly</name>
    <dbReference type="NCBI Taxonomy" id="7398"/>
    <lineage>
        <taxon>Eukaryota</taxon>
        <taxon>Metazoa</taxon>
        <taxon>Ecdysozoa</taxon>
        <taxon>Arthropoda</taxon>
        <taxon>Hexapoda</taxon>
        <taxon>Insecta</taxon>
        <taxon>Pterygota</taxon>
        <taxon>Neoptera</taxon>
        <taxon>Endopterygota</taxon>
        <taxon>Diptera</taxon>
        <taxon>Brachycera</taxon>
        <taxon>Muscomorpha</taxon>
        <taxon>Hippoboscoidea</taxon>
        <taxon>Glossinidae</taxon>
        <taxon>Glossina</taxon>
    </lineage>
</organism>
<dbReference type="VEuPathDB" id="VectorBase:GPAI029810"/>
<dbReference type="GO" id="GO:0003729">
    <property type="term" value="F:mRNA binding"/>
    <property type="evidence" value="ECO:0007669"/>
    <property type="project" value="TreeGrafter"/>
</dbReference>
<dbReference type="PANTHER" id="PTHR12854">
    <property type="entry name" value="ATAXIN 2-RELATED"/>
    <property type="match status" value="1"/>
</dbReference>
<feature type="compositionally biased region" description="Basic residues" evidence="2">
    <location>
        <begin position="1"/>
        <end position="10"/>
    </location>
</feature>
<sequence>MNNNNKRKNRPTGGGGGGSGSGGGMSRYSNDNRPSNKTQRPSAQGVYNNAYFMHAATALVGNVVQMRLRSGNIYEGVFRTFSQGFDVALELPSCIKSSKNTPEEIKSVPNFMIFPSDTVVSISAKDFDSQYATVGSFQTDAAISEKCNGSRFDEKELEPWDPAGMNGDVDIELEDAANGWDANEMFRKNENQFGVQSTFDDSLSSYTVPLDKVDSEEFKEREARAEKLAAEIENNPAYRDRLDLENGDEEAMFAAVARPSLETERDREKVHEREREIEREKERDLERDRERERERERDQRDERERERKPRSEGPVMSERYISKPSRNISGPPPTTAMSGQSIGSVPSPRGAHNSHERDLMSDRGERMMSNANASASTSSTLGQSNSTQTPAGGMMGGMKSSTAPSSNQINNNMIQQDGAGGGGGGNKYGGGSMMKRKSNPQGQKLVRNTPPPNSGNGPNQMAASSGGGNGGMPQNGSGVGNSKSTIYQSVSMQTQQQNTYQSFTAVMHGGGGSGQYRGSSKLNGDTASSGSGSGGKPLPQRPMRQYSGSSTNSNISYSNDVQNQTRHSNHGPLHGGPGQQSSNSNSPPLQTGGSNQPPPPQPQRQMRSRDSQLQELRQFGQDFQLSNTSSTPGAQSQQPQLMQQEQSPQIHQQQSVQHQHAASQVSPQQQTQTLHQNVVATAGNGQAQHQQQQQSSPSIADNCSTPNQQQQQQTSLSKADNMSAATSSILDKHASPTGNNPASTNTTSTNTSNNNTTTAPVKKTHVLNPSAKPFTPRSPSTPNPSRPHTPQTPVPLATLYTPAGAPIAAAVPGQQTPVYMMQSQQSAAFHAPTHPQAGQQQRMRRSNYGPLTPSQMHASAATGQPLLATAPLPTQFIPYPQTPHAPHFQSQPYAPTMVRMYEPQPLQFLTQTPPSTTPSPGQPHQTFHPQPQPSPAGGGPQPTFGPQTQPQYHVMCPLTLHPTQLMPTPYYPTAAPQHPQQGQQFQILMPQHPAQ</sequence>
<reference evidence="5" key="1">
    <citation type="submission" date="2014-03" db="EMBL/GenBank/DDBJ databases">
        <authorList>
            <person name="Aksoy S."/>
            <person name="Warren W."/>
            <person name="Wilson R.K."/>
        </authorList>
    </citation>
    <scope>NUCLEOTIDE SEQUENCE [LARGE SCALE GENOMIC DNA]</scope>
    <source>
        <strain evidence="5">IAEA</strain>
    </source>
</reference>
<evidence type="ECO:0000256" key="2">
    <source>
        <dbReference type="SAM" id="MobiDB-lite"/>
    </source>
</evidence>
<dbReference type="InterPro" id="IPR045117">
    <property type="entry name" value="ATXN2-like"/>
</dbReference>
<feature type="compositionally biased region" description="Low complexity" evidence="2">
    <location>
        <begin position="407"/>
        <end position="416"/>
    </location>
</feature>
<evidence type="ECO:0000313" key="4">
    <source>
        <dbReference type="EnsemblMetazoa" id="GPAI029810-PA"/>
    </source>
</evidence>
<feature type="compositionally biased region" description="Polar residues" evidence="2">
    <location>
        <begin position="27"/>
        <end position="42"/>
    </location>
</feature>
<feature type="region of interest" description="Disordered" evidence="2">
    <location>
        <begin position="1"/>
        <end position="42"/>
    </location>
</feature>
<feature type="domain" description="LsmAD" evidence="3">
    <location>
        <begin position="193"/>
        <end position="259"/>
    </location>
</feature>
<feature type="compositionally biased region" description="Gly residues" evidence="2">
    <location>
        <begin position="418"/>
        <end position="432"/>
    </location>
</feature>
<feature type="compositionally biased region" description="Polar residues" evidence="2">
    <location>
        <begin position="482"/>
        <end position="504"/>
    </location>
</feature>
<feature type="compositionally biased region" description="Polar residues" evidence="2">
    <location>
        <begin position="667"/>
        <end position="685"/>
    </location>
</feature>
<feature type="compositionally biased region" description="Low complexity" evidence="2">
    <location>
        <begin position="635"/>
        <end position="666"/>
    </location>
</feature>
<feature type="compositionally biased region" description="Low complexity" evidence="2">
    <location>
        <begin position="941"/>
        <end position="950"/>
    </location>
</feature>
<feature type="compositionally biased region" description="Polar residues" evidence="2">
    <location>
        <begin position="381"/>
        <end position="390"/>
    </location>
</feature>
<dbReference type="SMART" id="SM01272">
    <property type="entry name" value="LsmAD"/>
    <property type="match status" value="1"/>
</dbReference>
<feature type="compositionally biased region" description="Low complexity" evidence="2">
    <location>
        <begin position="369"/>
        <end position="380"/>
    </location>
</feature>
<feature type="compositionally biased region" description="Polar residues" evidence="2">
    <location>
        <begin position="335"/>
        <end position="344"/>
    </location>
</feature>
<dbReference type="GO" id="GO:0034063">
    <property type="term" value="P:stress granule assembly"/>
    <property type="evidence" value="ECO:0007669"/>
    <property type="project" value="TreeGrafter"/>
</dbReference>
<feature type="compositionally biased region" description="Polar residues" evidence="2">
    <location>
        <begin position="714"/>
        <end position="729"/>
    </location>
</feature>
<dbReference type="InterPro" id="IPR025852">
    <property type="entry name" value="SM_dom_ATX"/>
</dbReference>
<dbReference type="EnsemblMetazoa" id="GPAI029810-RA">
    <property type="protein sequence ID" value="GPAI029810-PA"/>
    <property type="gene ID" value="GPAI029810"/>
</dbReference>
<dbReference type="Proteomes" id="UP000092445">
    <property type="component" value="Unassembled WGS sequence"/>
</dbReference>
<feature type="compositionally biased region" description="Low complexity" evidence="2">
    <location>
        <begin position="735"/>
        <end position="760"/>
    </location>
</feature>
<feature type="region of interest" description="Disordered" evidence="2">
    <location>
        <begin position="908"/>
        <end position="950"/>
    </location>
</feature>
<feature type="compositionally biased region" description="Low complexity" evidence="2">
    <location>
        <begin position="547"/>
        <end position="559"/>
    </location>
</feature>
<reference evidence="4" key="2">
    <citation type="submission" date="2020-05" db="UniProtKB">
        <authorList>
            <consortium name="EnsemblMetazoa"/>
        </authorList>
    </citation>
    <scope>IDENTIFICATION</scope>
    <source>
        <strain evidence="4">IAEA</strain>
    </source>
</reference>
<accession>A0A1A9ZZI9</accession>
<dbReference type="PANTHER" id="PTHR12854:SF7">
    <property type="entry name" value="ATAXIN-2 HOMOLOG"/>
    <property type="match status" value="1"/>
</dbReference>
<dbReference type="InterPro" id="IPR009604">
    <property type="entry name" value="LsmAD_domain"/>
</dbReference>
<dbReference type="STRING" id="7398.A0A1A9ZZI9"/>
<feature type="compositionally biased region" description="Polar residues" evidence="2">
    <location>
        <begin position="695"/>
        <end position="707"/>
    </location>
</feature>
<proteinExistence type="inferred from homology"/>
<evidence type="ECO:0000256" key="1">
    <source>
        <dbReference type="ARBA" id="ARBA00007503"/>
    </source>
</evidence>
<dbReference type="Pfam" id="PF06741">
    <property type="entry name" value="LsmAD"/>
    <property type="match status" value="1"/>
</dbReference>
<name>A0A1A9ZZI9_GLOPL</name>
<feature type="compositionally biased region" description="Gly residues" evidence="2">
    <location>
        <begin position="465"/>
        <end position="479"/>
    </location>
</feature>
<dbReference type="GO" id="GO:0010494">
    <property type="term" value="C:cytoplasmic stress granule"/>
    <property type="evidence" value="ECO:0007669"/>
    <property type="project" value="TreeGrafter"/>
</dbReference>